<dbReference type="OrthoDB" id="7054794at2"/>
<proteinExistence type="predicted"/>
<organism evidence="3 4">
    <name type="scientific">Croceibacterium xixiisoli</name>
    <dbReference type="NCBI Taxonomy" id="1476466"/>
    <lineage>
        <taxon>Bacteria</taxon>
        <taxon>Pseudomonadati</taxon>
        <taxon>Pseudomonadota</taxon>
        <taxon>Alphaproteobacteria</taxon>
        <taxon>Sphingomonadales</taxon>
        <taxon>Erythrobacteraceae</taxon>
        <taxon>Croceibacterium</taxon>
    </lineage>
</organism>
<name>A0A6I4TWX5_9SPHN</name>
<evidence type="ECO:0000256" key="2">
    <source>
        <dbReference type="SAM" id="SignalP"/>
    </source>
</evidence>
<evidence type="ECO:0000313" key="3">
    <source>
        <dbReference type="EMBL" id="MXO99317.1"/>
    </source>
</evidence>
<feature type="region of interest" description="Disordered" evidence="1">
    <location>
        <begin position="56"/>
        <end position="102"/>
    </location>
</feature>
<accession>A0A6I4TWX5</accession>
<dbReference type="EMBL" id="WTYJ01000002">
    <property type="protein sequence ID" value="MXO99317.1"/>
    <property type="molecule type" value="Genomic_DNA"/>
</dbReference>
<dbReference type="Proteomes" id="UP000469430">
    <property type="component" value="Unassembled WGS sequence"/>
</dbReference>
<evidence type="ECO:0000256" key="1">
    <source>
        <dbReference type="SAM" id="MobiDB-lite"/>
    </source>
</evidence>
<comment type="caution">
    <text evidence="3">The sequence shown here is derived from an EMBL/GenBank/DDBJ whole genome shotgun (WGS) entry which is preliminary data.</text>
</comment>
<feature type="chain" id="PRO_5026304306" evidence="2">
    <location>
        <begin position="28"/>
        <end position="335"/>
    </location>
</feature>
<sequence length="335" mass="36828">MTGYSHRLSVAALALIAAATLPASALAQQAVAPNPETVMQNRWSGTMDPIASGEWTGARLPDGQPDVSGHWSNTIANHSNFTDPQGGPPGEPSRQFALPRDQRAPSRVIDPADGHVPYLPAAAALQADFAARFTNPTDQHLVEPLVRCAPGGVPKSFFWHGYEIRQYPGVVLFLFQSGTRIIRLDEKPFLPDSIKLWNGDSHGHWEGNTLVVRVQNNNGKALFGRSGDYMSENAVVEERYVFDNNNKRYNYLATFTDPTVYSRPWTAMVPARRYTEADAIDGWHYEVIPADRPKNPDGSDQPLMHEHQERICIENNGPFGGGAIGVPQVGPIIAR</sequence>
<keyword evidence="2" id="KW-0732">Signal</keyword>
<feature type="signal peptide" evidence="2">
    <location>
        <begin position="1"/>
        <end position="27"/>
    </location>
</feature>
<dbReference type="AlphaFoldDB" id="A0A6I4TWX5"/>
<reference evidence="3 4" key="1">
    <citation type="submission" date="2019-12" db="EMBL/GenBank/DDBJ databases">
        <title>Genomic-based taxomic classification of the family Erythrobacteraceae.</title>
        <authorList>
            <person name="Xu L."/>
        </authorList>
    </citation>
    <scope>NUCLEOTIDE SEQUENCE [LARGE SCALE GENOMIC DNA]</scope>
    <source>
        <strain evidence="3 4">S36</strain>
    </source>
</reference>
<keyword evidence="4" id="KW-1185">Reference proteome</keyword>
<dbReference type="RefSeq" id="WP_161391048.1">
    <property type="nucleotide sequence ID" value="NZ_JBHSCP010000001.1"/>
</dbReference>
<evidence type="ECO:0000313" key="4">
    <source>
        <dbReference type="Proteomes" id="UP000469430"/>
    </source>
</evidence>
<feature type="compositionally biased region" description="Polar residues" evidence="1">
    <location>
        <begin position="70"/>
        <end position="83"/>
    </location>
</feature>
<protein>
    <submittedName>
        <fullName evidence="3">Uncharacterized protein</fullName>
    </submittedName>
</protein>
<gene>
    <name evidence="3" type="ORF">GRI97_09980</name>
</gene>